<dbReference type="Pfam" id="PF07724">
    <property type="entry name" value="AAA_2"/>
    <property type="match status" value="1"/>
</dbReference>
<dbReference type="Pfam" id="PF00004">
    <property type="entry name" value="AAA"/>
    <property type="match status" value="1"/>
</dbReference>
<feature type="domain" description="Clp ATPase C-terminal" evidence="7">
    <location>
        <begin position="795"/>
        <end position="883"/>
    </location>
</feature>
<dbReference type="GO" id="GO:0005524">
    <property type="term" value="F:ATP binding"/>
    <property type="evidence" value="ECO:0007669"/>
    <property type="project" value="UniProtKB-KW"/>
</dbReference>
<evidence type="ECO:0000256" key="4">
    <source>
        <dbReference type="ARBA" id="ARBA00022840"/>
    </source>
</evidence>
<dbReference type="InterPro" id="IPR036628">
    <property type="entry name" value="Clp_N_dom_sf"/>
</dbReference>
<proteinExistence type="inferred from homology"/>
<dbReference type="InterPro" id="IPR017729">
    <property type="entry name" value="ATPase_T6SS_ClpV1"/>
</dbReference>
<feature type="domain" description="AAA+ ATPase" evidence="6">
    <location>
        <begin position="625"/>
        <end position="783"/>
    </location>
</feature>
<dbReference type="AlphaFoldDB" id="A0A1C7Z5A3"/>
<evidence type="ECO:0000313" key="8">
    <source>
        <dbReference type="EMBL" id="OCR25101.1"/>
    </source>
</evidence>
<dbReference type="InterPro" id="IPR004176">
    <property type="entry name" value="Clp_R_N"/>
</dbReference>
<dbReference type="RefSeq" id="WP_065833074.1">
    <property type="nucleotide sequence ID" value="NZ_LGSI01000037.1"/>
</dbReference>
<evidence type="ECO:0000256" key="5">
    <source>
        <dbReference type="ARBA" id="ARBA00023186"/>
    </source>
</evidence>
<protein>
    <submittedName>
        <fullName evidence="8">ATPase</fullName>
    </submittedName>
</protein>
<dbReference type="SUPFAM" id="SSF81923">
    <property type="entry name" value="Double Clp-N motif"/>
    <property type="match status" value="1"/>
</dbReference>
<evidence type="ECO:0000259" key="6">
    <source>
        <dbReference type="SMART" id="SM00382"/>
    </source>
</evidence>
<dbReference type="PRINTS" id="PR00300">
    <property type="entry name" value="CLPPROTEASEA"/>
</dbReference>
<dbReference type="PANTHER" id="PTHR11638">
    <property type="entry name" value="ATP-DEPENDENT CLP PROTEASE"/>
    <property type="match status" value="1"/>
</dbReference>
<dbReference type="CDD" id="cd19499">
    <property type="entry name" value="RecA-like_ClpB_Hsp104-like"/>
    <property type="match status" value="1"/>
</dbReference>
<dbReference type="Pfam" id="PF10431">
    <property type="entry name" value="ClpB_D2-small"/>
    <property type="match status" value="1"/>
</dbReference>
<dbReference type="SMART" id="SM00382">
    <property type="entry name" value="AAA"/>
    <property type="match status" value="2"/>
</dbReference>
<dbReference type="OrthoDB" id="9803641at2"/>
<evidence type="ECO:0000256" key="2">
    <source>
        <dbReference type="ARBA" id="ARBA00022737"/>
    </source>
</evidence>
<accession>A0A1C7Z5A3</accession>
<dbReference type="Pfam" id="PF02861">
    <property type="entry name" value="Clp_N"/>
    <property type="match status" value="1"/>
</dbReference>
<dbReference type="EMBL" id="LGSI01000037">
    <property type="protein sequence ID" value="OCR25101.1"/>
    <property type="molecule type" value="Genomic_DNA"/>
</dbReference>
<dbReference type="InterPro" id="IPR027417">
    <property type="entry name" value="P-loop_NTPase"/>
</dbReference>
<feature type="domain" description="AAA+ ATPase" evidence="6">
    <location>
        <begin position="225"/>
        <end position="368"/>
    </location>
</feature>
<dbReference type="InterPro" id="IPR018368">
    <property type="entry name" value="ClpA/B_CS1"/>
</dbReference>
<comment type="similarity">
    <text evidence="1">Belongs to the ClpA/ClpB family.</text>
</comment>
<dbReference type="InterPro" id="IPR003593">
    <property type="entry name" value="AAA+_ATPase"/>
</dbReference>
<organism evidence="8 9">
    <name type="scientific">Pseudomonas syringae</name>
    <dbReference type="NCBI Taxonomy" id="317"/>
    <lineage>
        <taxon>Bacteria</taxon>
        <taxon>Pseudomonadati</taxon>
        <taxon>Pseudomonadota</taxon>
        <taxon>Gammaproteobacteria</taxon>
        <taxon>Pseudomonadales</taxon>
        <taxon>Pseudomonadaceae</taxon>
        <taxon>Pseudomonas</taxon>
    </lineage>
</organism>
<dbReference type="Gene3D" id="3.40.50.300">
    <property type="entry name" value="P-loop containing nucleotide triphosphate hydrolases"/>
    <property type="match status" value="3"/>
</dbReference>
<dbReference type="NCBIfam" id="TIGR03345">
    <property type="entry name" value="VI_ClpV1"/>
    <property type="match status" value="1"/>
</dbReference>
<dbReference type="SUPFAM" id="SSF52540">
    <property type="entry name" value="P-loop containing nucleoside triphosphate hydrolases"/>
    <property type="match status" value="2"/>
</dbReference>
<dbReference type="GO" id="GO:0034605">
    <property type="term" value="P:cellular response to heat"/>
    <property type="evidence" value="ECO:0007669"/>
    <property type="project" value="TreeGrafter"/>
</dbReference>
<dbReference type="GO" id="GO:0016887">
    <property type="term" value="F:ATP hydrolysis activity"/>
    <property type="evidence" value="ECO:0007669"/>
    <property type="project" value="InterPro"/>
</dbReference>
<evidence type="ECO:0000259" key="7">
    <source>
        <dbReference type="SMART" id="SM01086"/>
    </source>
</evidence>
<dbReference type="PROSITE" id="PS00870">
    <property type="entry name" value="CLPAB_1"/>
    <property type="match status" value="1"/>
</dbReference>
<dbReference type="Pfam" id="PF17871">
    <property type="entry name" value="AAA_lid_9"/>
    <property type="match status" value="1"/>
</dbReference>
<evidence type="ECO:0000313" key="9">
    <source>
        <dbReference type="Proteomes" id="UP000093104"/>
    </source>
</evidence>
<comment type="caution">
    <text evidence="8">The sequence shown here is derived from an EMBL/GenBank/DDBJ whole genome shotgun (WGS) entry which is preliminary data.</text>
</comment>
<dbReference type="Gene3D" id="1.10.1780.10">
    <property type="entry name" value="Clp, N-terminal domain"/>
    <property type="match status" value="1"/>
</dbReference>
<keyword evidence="5" id="KW-0143">Chaperone</keyword>
<dbReference type="Gene3D" id="1.10.8.60">
    <property type="match status" value="1"/>
</dbReference>
<evidence type="ECO:0000256" key="1">
    <source>
        <dbReference type="ARBA" id="ARBA00008675"/>
    </source>
</evidence>
<keyword evidence="4" id="KW-0067">ATP-binding</keyword>
<gene>
    <name evidence="8" type="ORF">AFK24_09950</name>
</gene>
<dbReference type="Proteomes" id="UP000093104">
    <property type="component" value="Unassembled WGS sequence"/>
</dbReference>
<keyword evidence="3" id="KW-0547">Nucleotide-binding</keyword>
<sequence>MIQVELKPLFARLNVYGTKALENAAGLTLARTHYEISVEHMLRQLLEDPNADTTRILTRFEIDPLRLRALLDDGLTQLKNGNPGRPVFASLLTEWIQDAWLIASLVVGTGRIRGGSLLLALVSRLGYYTAGTRYGEMLKPISTDALTAEFAQLLAGSSEGPLDSLQIGSASSTVASAGGVAPAAEDNIARFCEDLTAKAAAGRIDPIFGRDDEIRQMIDILARRRKNNPIAVGEPGVGKSAVVEGLALLISQNEVPDFLKNTRLLSLDLGALEAGASVKGEFENRLRGVIEEIKASTTPVILFIDEAHMLIGAGGAAGGSDAANLLKPALARGELRTIAATTWSEYKKYFEKDPALARRFQLVKLDEPSVKTAVLILRGLKGHYEKVHGVSVRDDAIVAAAELSDRYITGRLLPDKAVDLLDTASARVRIGLGIKPADLERMERQLSGLGRELTALERDQANGFPVEEQRLADIADEKAGIEDRRITLETRWLAERQAALRVLDARKQLALKEEDMPVPAEGETAHALASLEERQAELEQARQSLAALQGDEPLLFTEVNPDAIAKVVSDWTGVPLGKVLRDAAGGVLALAANIKTRIRGQDTAVEQIAEILKAAQSGLRDPQQPLGVFLLVGPSGVGKTETALAVAEHLFGGEQAMISVNMSEYQEKHTVSRLVGSPAGYVGFGEGGMLTEAVRKRPYSVVLLDEVEKAHLDVVNIFYQVFDKGSLSDGEGRQIDFSNTVVLLTSNLATEEIQNLCVNGRPDPDTLAEKIRPTLSRHFKPALLARMTIVPFFTLGGEQLAGIVRLKLGRLSERLLAASKVRLTFADEVADAIAARCTEVESGARNIDFILRKSLTPRLSDVLLGAIADQRPLAELHVGVDTCGEWVISSVALDERSDAS</sequence>
<dbReference type="InterPro" id="IPR041546">
    <property type="entry name" value="ClpA/ClpB_AAA_lid"/>
</dbReference>
<dbReference type="GO" id="GO:0005737">
    <property type="term" value="C:cytoplasm"/>
    <property type="evidence" value="ECO:0007669"/>
    <property type="project" value="TreeGrafter"/>
</dbReference>
<dbReference type="PANTHER" id="PTHR11638:SF181">
    <property type="entry name" value="ATPASE SUBUNIT OF ATP-DEPENDENT PROTEASE"/>
    <property type="match status" value="1"/>
</dbReference>
<name>A0A1C7Z5A3_PSESX</name>
<dbReference type="SMART" id="SM01086">
    <property type="entry name" value="ClpB_D2-small"/>
    <property type="match status" value="1"/>
</dbReference>
<dbReference type="CDD" id="cd00009">
    <property type="entry name" value="AAA"/>
    <property type="match status" value="1"/>
</dbReference>
<reference evidence="8 9" key="1">
    <citation type="submission" date="2015-07" db="EMBL/GenBank/DDBJ databases">
        <title>Draft genome sequence of a diazotrophic, plant growth-promoting rhizobacterium of the Pseudomonas syringae complex.</title>
        <authorList>
            <person name="Patten C.L."/>
            <person name="Jeong H."/>
        </authorList>
    </citation>
    <scope>NUCLEOTIDE SEQUENCE [LARGE SCALE GENOMIC DNA]</scope>
    <source>
        <strain evidence="8 9">GR12-2</strain>
    </source>
</reference>
<dbReference type="InterPro" id="IPR019489">
    <property type="entry name" value="Clp_ATPase_C"/>
</dbReference>
<dbReference type="PATRIC" id="fig|317.243.peg.2678"/>
<dbReference type="InterPro" id="IPR001270">
    <property type="entry name" value="ClpA/B"/>
</dbReference>
<dbReference type="FunFam" id="3.40.50.300:FF:000025">
    <property type="entry name" value="ATP-dependent Clp protease subunit"/>
    <property type="match status" value="1"/>
</dbReference>
<keyword evidence="2" id="KW-0677">Repeat</keyword>
<dbReference type="InterPro" id="IPR050130">
    <property type="entry name" value="ClpA_ClpB"/>
</dbReference>
<dbReference type="InterPro" id="IPR003959">
    <property type="entry name" value="ATPase_AAA_core"/>
</dbReference>
<evidence type="ECO:0000256" key="3">
    <source>
        <dbReference type="ARBA" id="ARBA00022741"/>
    </source>
</evidence>